<evidence type="ECO:0000313" key="2">
    <source>
        <dbReference type="EMBL" id="KIM79509.1"/>
    </source>
</evidence>
<dbReference type="InParanoid" id="A0A0C3FIE7"/>
<protein>
    <submittedName>
        <fullName evidence="2">Uncharacterized protein</fullName>
    </submittedName>
</protein>
<feature type="transmembrane region" description="Helical" evidence="1">
    <location>
        <begin position="78"/>
        <end position="99"/>
    </location>
</feature>
<evidence type="ECO:0000256" key="1">
    <source>
        <dbReference type="SAM" id="Phobius"/>
    </source>
</evidence>
<sequence length="168" mass="17406">MVSSSPSTAMTNAEPSLLIRILNYSLVLGFLYKAESASCSHEKIRQASFLISPQEVTESTFVSQNENDDEEFCCNHRLCVAMSIGAILIAACVIPLLAISGFMNVASLAAIGSVAGTLTAWLQSIAYCGATCGMCYALQLFAITTVAASGGVIIVGGLAIGGGIMVVK</sequence>
<proteinExistence type="predicted"/>
<accession>A0A0C3FIE7</accession>
<feature type="transmembrane region" description="Helical" evidence="1">
    <location>
        <begin position="105"/>
        <end position="128"/>
    </location>
</feature>
<gene>
    <name evidence="2" type="ORF">PILCRDRAFT_823428</name>
</gene>
<dbReference type="HOGENOM" id="CLU_1587142_0_0_1"/>
<keyword evidence="1" id="KW-0472">Membrane</keyword>
<dbReference type="AlphaFoldDB" id="A0A0C3FIE7"/>
<keyword evidence="1" id="KW-0812">Transmembrane</keyword>
<evidence type="ECO:0000313" key="3">
    <source>
        <dbReference type="Proteomes" id="UP000054166"/>
    </source>
</evidence>
<reference evidence="2 3" key="1">
    <citation type="submission" date="2014-04" db="EMBL/GenBank/DDBJ databases">
        <authorList>
            <consortium name="DOE Joint Genome Institute"/>
            <person name="Kuo A."/>
            <person name="Tarkka M."/>
            <person name="Buscot F."/>
            <person name="Kohler A."/>
            <person name="Nagy L.G."/>
            <person name="Floudas D."/>
            <person name="Copeland A."/>
            <person name="Barry K.W."/>
            <person name="Cichocki N."/>
            <person name="Veneault-Fourrey C."/>
            <person name="LaButti K."/>
            <person name="Lindquist E.A."/>
            <person name="Lipzen A."/>
            <person name="Lundell T."/>
            <person name="Morin E."/>
            <person name="Murat C."/>
            <person name="Sun H."/>
            <person name="Tunlid A."/>
            <person name="Henrissat B."/>
            <person name="Grigoriev I.V."/>
            <person name="Hibbett D.S."/>
            <person name="Martin F."/>
            <person name="Nordberg H.P."/>
            <person name="Cantor M.N."/>
            <person name="Hua S.X."/>
        </authorList>
    </citation>
    <scope>NUCLEOTIDE SEQUENCE [LARGE SCALE GENOMIC DNA]</scope>
    <source>
        <strain evidence="2 3">F 1598</strain>
    </source>
</reference>
<keyword evidence="3" id="KW-1185">Reference proteome</keyword>
<feature type="transmembrane region" description="Helical" evidence="1">
    <location>
        <begin position="140"/>
        <end position="167"/>
    </location>
</feature>
<dbReference type="EMBL" id="KN833009">
    <property type="protein sequence ID" value="KIM79509.1"/>
    <property type="molecule type" value="Genomic_DNA"/>
</dbReference>
<keyword evidence="1" id="KW-1133">Transmembrane helix</keyword>
<reference evidence="3" key="2">
    <citation type="submission" date="2015-01" db="EMBL/GenBank/DDBJ databases">
        <title>Evolutionary Origins and Diversification of the Mycorrhizal Mutualists.</title>
        <authorList>
            <consortium name="DOE Joint Genome Institute"/>
            <consortium name="Mycorrhizal Genomics Consortium"/>
            <person name="Kohler A."/>
            <person name="Kuo A."/>
            <person name="Nagy L.G."/>
            <person name="Floudas D."/>
            <person name="Copeland A."/>
            <person name="Barry K.W."/>
            <person name="Cichocki N."/>
            <person name="Veneault-Fourrey C."/>
            <person name="LaButti K."/>
            <person name="Lindquist E.A."/>
            <person name="Lipzen A."/>
            <person name="Lundell T."/>
            <person name="Morin E."/>
            <person name="Murat C."/>
            <person name="Riley R."/>
            <person name="Ohm R."/>
            <person name="Sun H."/>
            <person name="Tunlid A."/>
            <person name="Henrissat B."/>
            <person name="Grigoriev I.V."/>
            <person name="Hibbett D.S."/>
            <person name="Martin F."/>
        </authorList>
    </citation>
    <scope>NUCLEOTIDE SEQUENCE [LARGE SCALE GENOMIC DNA]</scope>
    <source>
        <strain evidence="3">F 1598</strain>
    </source>
</reference>
<name>A0A0C3FIE7_PILCF</name>
<organism evidence="2 3">
    <name type="scientific">Piloderma croceum (strain F 1598)</name>
    <dbReference type="NCBI Taxonomy" id="765440"/>
    <lineage>
        <taxon>Eukaryota</taxon>
        <taxon>Fungi</taxon>
        <taxon>Dikarya</taxon>
        <taxon>Basidiomycota</taxon>
        <taxon>Agaricomycotina</taxon>
        <taxon>Agaricomycetes</taxon>
        <taxon>Agaricomycetidae</taxon>
        <taxon>Atheliales</taxon>
        <taxon>Atheliaceae</taxon>
        <taxon>Piloderma</taxon>
    </lineage>
</organism>
<dbReference type="Proteomes" id="UP000054166">
    <property type="component" value="Unassembled WGS sequence"/>
</dbReference>